<reference evidence="1 2" key="1">
    <citation type="submission" date="2024-07" db="EMBL/GenBank/DDBJ databases">
        <title>Marimonas sp.nov., isolated from tidal-flat sediment.</title>
        <authorList>
            <person name="Jayan J.N."/>
            <person name="Lee S.S."/>
        </authorList>
    </citation>
    <scope>NUCLEOTIDE SEQUENCE [LARGE SCALE GENOMIC DNA]</scope>
    <source>
        <strain evidence="1 2">MJW-29</strain>
    </source>
</reference>
<comment type="caution">
    <text evidence="1">The sequence shown here is derived from an EMBL/GenBank/DDBJ whole genome shotgun (WGS) entry which is preliminary data.</text>
</comment>
<evidence type="ECO:0000313" key="1">
    <source>
        <dbReference type="EMBL" id="MEW9919122.1"/>
    </source>
</evidence>
<accession>A0ABV3RJG7</accession>
<dbReference type="RefSeq" id="WP_367876822.1">
    <property type="nucleotide sequence ID" value="NZ_JBFNXX010000003.1"/>
</dbReference>
<name>A0ABV3RJG7_9RHOB</name>
<sequence>MKSHSNKRRAIALVVCLVGLSAIFLIVGVDVKMNSEPEKVEELRVQFEDELMRVEGVVSISIGLCGDRPCLKVGTSEPIEDVRPRLPENLQKNEDVELEYIGDVEAQ</sequence>
<protein>
    <submittedName>
        <fullName evidence="1">Uncharacterized protein</fullName>
    </submittedName>
</protein>
<evidence type="ECO:0000313" key="2">
    <source>
        <dbReference type="Proteomes" id="UP001556098"/>
    </source>
</evidence>
<proteinExistence type="predicted"/>
<organism evidence="1 2">
    <name type="scientific">Sulfitobacter sediminis</name>
    <dbReference type="NCBI Taxonomy" id="3234186"/>
    <lineage>
        <taxon>Bacteria</taxon>
        <taxon>Pseudomonadati</taxon>
        <taxon>Pseudomonadota</taxon>
        <taxon>Alphaproteobacteria</taxon>
        <taxon>Rhodobacterales</taxon>
        <taxon>Roseobacteraceae</taxon>
        <taxon>Sulfitobacter</taxon>
    </lineage>
</organism>
<keyword evidence="2" id="KW-1185">Reference proteome</keyword>
<dbReference type="Proteomes" id="UP001556098">
    <property type="component" value="Unassembled WGS sequence"/>
</dbReference>
<gene>
    <name evidence="1" type="ORF">AB2B41_05885</name>
</gene>
<dbReference type="EMBL" id="JBFNXX010000003">
    <property type="protein sequence ID" value="MEW9919122.1"/>
    <property type="molecule type" value="Genomic_DNA"/>
</dbReference>